<protein>
    <submittedName>
        <fullName evidence="2">Uncharacterized protein</fullName>
    </submittedName>
</protein>
<gene>
    <name evidence="2" type="ORF">JY651_28585</name>
</gene>
<feature type="chain" id="PRO_5047388162" evidence="1">
    <location>
        <begin position="22"/>
        <end position="195"/>
    </location>
</feature>
<evidence type="ECO:0000256" key="1">
    <source>
        <dbReference type="SAM" id="SignalP"/>
    </source>
</evidence>
<evidence type="ECO:0000313" key="2">
    <source>
        <dbReference type="EMBL" id="QSQ19290.1"/>
    </source>
</evidence>
<organism evidence="2 3">
    <name type="scientific">Pyxidicoccus parkwayensis</name>
    <dbReference type="NCBI Taxonomy" id="2813578"/>
    <lineage>
        <taxon>Bacteria</taxon>
        <taxon>Pseudomonadati</taxon>
        <taxon>Myxococcota</taxon>
        <taxon>Myxococcia</taxon>
        <taxon>Myxococcales</taxon>
        <taxon>Cystobacterineae</taxon>
        <taxon>Myxococcaceae</taxon>
        <taxon>Pyxidicoccus</taxon>
    </lineage>
</organism>
<accession>A0ABX7NKB0</accession>
<evidence type="ECO:0000313" key="3">
    <source>
        <dbReference type="Proteomes" id="UP000662747"/>
    </source>
</evidence>
<keyword evidence="1" id="KW-0732">Signal</keyword>
<sequence>MRKALSLFLLSLLVWPPVAAAALPPLTDTTPIPGLRQVFARVVFQNSSRLLGTLQNAFRNHVDVGPKNPLKREDIECALAQLGAGFIQDMMLNPPSVMTADDLKGLPDALAHYRAREAEWCRPPPGAPSNRGAELVKLWVKRNTEGMPQARAVTEKYAERAEKVKGTEMTVGDIALAVAIALAIIAKETIPLPAP</sequence>
<keyword evidence="3" id="KW-1185">Reference proteome</keyword>
<dbReference type="EMBL" id="CP071090">
    <property type="protein sequence ID" value="QSQ19290.1"/>
    <property type="molecule type" value="Genomic_DNA"/>
</dbReference>
<reference evidence="2 3" key="1">
    <citation type="submission" date="2021-02" db="EMBL/GenBank/DDBJ databases">
        <title>De Novo genome assembly of isolated myxobacteria.</title>
        <authorList>
            <person name="Stevens D.C."/>
        </authorList>
    </citation>
    <scope>NUCLEOTIDE SEQUENCE [LARGE SCALE GENOMIC DNA]</scope>
    <source>
        <strain evidence="3">SCPEA02</strain>
    </source>
</reference>
<proteinExistence type="predicted"/>
<dbReference type="RefSeq" id="WP_206720877.1">
    <property type="nucleotide sequence ID" value="NZ_CP071090.1"/>
</dbReference>
<feature type="signal peptide" evidence="1">
    <location>
        <begin position="1"/>
        <end position="21"/>
    </location>
</feature>
<name>A0ABX7NKB0_9BACT</name>
<dbReference type="Proteomes" id="UP000662747">
    <property type="component" value="Chromosome"/>
</dbReference>